<protein>
    <submittedName>
        <fullName evidence="1">Uncharacterized protein</fullName>
    </submittedName>
</protein>
<accession>X0SRI9</accession>
<proteinExistence type="predicted"/>
<feature type="non-terminal residue" evidence="1">
    <location>
        <position position="85"/>
    </location>
</feature>
<dbReference type="EMBL" id="BARS01006144">
    <property type="protein sequence ID" value="GAF83733.1"/>
    <property type="molecule type" value="Genomic_DNA"/>
</dbReference>
<gene>
    <name evidence="1" type="ORF">S01H1_12013</name>
</gene>
<name>X0SRI9_9ZZZZ</name>
<organism evidence="1">
    <name type="scientific">marine sediment metagenome</name>
    <dbReference type="NCBI Taxonomy" id="412755"/>
    <lineage>
        <taxon>unclassified sequences</taxon>
        <taxon>metagenomes</taxon>
        <taxon>ecological metagenomes</taxon>
    </lineage>
</organism>
<dbReference type="AlphaFoldDB" id="X0SRI9"/>
<evidence type="ECO:0000313" key="1">
    <source>
        <dbReference type="EMBL" id="GAF83733.1"/>
    </source>
</evidence>
<comment type="caution">
    <text evidence="1">The sequence shown here is derived from an EMBL/GenBank/DDBJ whole genome shotgun (WGS) entry which is preliminary data.</text>
</comment>
<reference evidence="1" key="1">
    <citation type="journal article" date="2014" name="Front. Microbiol.">
        <title>High frequency of phylogenetically diverse reductive dehalogenase-homologous genes in deep subseafloor sedimentary metagenomes.</title>
        <authorList>
            <person name="Kawai M."/>
            <person name="Futagami T."/>
            <person name="Toyoda A."/>
            <person name="Takaki Y."/>
            <person name="Nishi S."/>
            <person name="Hori S."/>
            <person name="Arai W."/>
            <person name="Tsubouchi T."/>
            <person name="Morono Y."/>
            <person name="Uchiyama I."/>
            <person name="Ito T."/>
            <person name="Fujiyama A."/>
            <person name="Inagaki F."/>
            <person name="Takami H."/>
        </authorList>
    </citation>
    <scope>NUCLEOTIDE SEQUENCE</scope>
    <source>
        <strain evidence="1">Expedition CK06-06</strain>
    </source>
</reference>
<sequence length="85" mass="9550">MFTTTNAGQESLFEEMIDAHPLLSRCVELILSRRGIAKPFAERARLIAQTENMNGKPIADYVKLAQRCKNNLRAMLQEIEAGAML</sequence>